<dbReference type="AlphaFoldDB" id="A0A0R0AWF5"/>
<evidence type="ECO:0000313" key="3">
    <source>
        <dbReference type="Proteomes" id="UP000051757"/>
    </source>
</evidence>
<keyword evidence="1" id="KW-0732">Signal</keyword>
<protein>
    <recommendedName>
        <fullName evidence="4">Lipoprotein</fullName>
    </recommendedName>
</protein>
<feature type="chain" id="PRO_5006391425" description="Lipoprotein" evidence="1">
    <location>
        <begin position="25"/>
        <end position="124"/>
    </location>
</feature>
<evidence type="ECO:0000256" key="1">
    <source>
        <dbReference type="SAM" id="SignalP"/>
    </source>
</evidence>
<dbReference type="Proteomes" id="UP000051757">
    <property type="component" value="Unassembled WGS sequence"/>
</dbReference>
<sequence>MRSHFSLPIVLGAAVACLAGNASAEVKALSRANCIGFINESVTYERPQFRNFQGSAVTRHIPLGNIEPKHVFGAPNNGHFSWRFYAGDGSDPERMVVHGYHTWVLDGRVFTQSTSAVDCQLSEW</sequence>
<gene>
    <name evidence="2" type="ORF">ARC23_14395</name>
</gene>
<evidence type="ECO:0000313" key="2">
    <source>
        <dbReference type="EMBL" id="KRG49372.1"/>
    </source>
</evidence>
<feature type="signal peptide" evidence="1">
    <location>
        <begin position="1"/>
        <end position="24"/>
    </location>
</feature>
<name>A0A0R0AWF5_9GAMM</name>
<evidence type="ECO:0008006" key="4">
    <source>
        <dbReference type="Google" id="ProtNLM"/>
    </source>
</evidence>
<keyword evidence="3" id="KW-1185">Reference proteome</keyword>
<organism evidence="2 3">
    <name type="scientific">Stenotrophomonas beteli</name>
    <dbReference type="NCBI Taxonomy" id="3384461"/>
    <lineage>
        <taxon>Bacteria</taxon>
        <taxon>Pseudomonadati</taxon>
        <taxon>Pseudomonadota</taxon>
        <taxon>Gammaproteobacteria</taxon>
        <taxon>Lysobacterales</taxon>
        <taxon>Lysobacteraceae</taxon>
        <taxon>Stenotrophomonas</taxon>
        <taxon>Stenotrophomonas maltophilia group</taxon>
    </lineage>
</organism>
<accession>A0A0R0AWF5</accession>
<proteinExistence type="predicted"/>
<comment type="caution">
    <text evidence="2">The sequence shown here is derived from an EMBL/GenBank/DDBJ whole genome shotgun (WGS) entry which is preliminary data.</text>
</comment>
<reference evidence="2 3" key="1">
    <citation type="journal article" date="2016" name="Front. Microbiol.">
        <title>Genome Sequence of Type Strains of Genus Stenotrophomonas.</title>
        <authorList>
            <person name="Patil P.P."/>
            <person name="Midha S."/>
            <person name="Kumar S."/>
            <person name="Patil P.B."/>
        </authorList>
    </citation>
    <scope>NUCLEOTIDE SEQUENCE [LARGE SCALE GENOMIC DNA]</scope>
    <source>
        <strain evidence="2 3">LMG 978</strain>
    </source>
</reference>
<dbReference type="EMBL" id="LLXV01000046">
    <property type="protein sequence ID" value="KRG49372.1"/>
    <property type="molecule type" value="Genomic_DNA"/>
</dbReference>
<dbReference type="PROSITE" id="PS51257">
    <property type="entry name" value="PROKAR_LIPOPROTEIN"/>
    <property type="match status" value="1"/>
</dbReference>